<dbReference type="InterPro" id="IPR005586">
    <property type="entry name" value="ABC_trans_aux"/>
</dbReference>
<keyword evidence="4" id="KW-1185">Reference proteome</keyword>
<reference evidence="4" key="1">
    <citation type="submission" date="2016-10" db="EMBL/GenBank/DDBJ databases">
        <authorList>
            <person name="Varghese N."/>
            <person name="Submissions S."/>
        </authorList>
    </citation>
    <scope>NUCLEOTIDE SEQUENCE [LARGE SCALE GENOMIC DNA]</scope>
    <source>
        <strain evidence="4">DSM 17616</strain>
    </source>
</reference>
<organism evidence="3 4">
    <name type="scientific">Rheinheimera pacifica</name>
    <dbReference type="NCBI Taxonomy" id="173990"/>
    <lineage>
        <taxon>Bacteria</taxon>
        <taxon>Pseudomonadati</taxon>
        <taxon>Pseudomonadota</taxon>
        <taxon>Gammaproteobacteria</taxon>
        <taxon>Chromatiales</taxon>
        <taxon>Chromatiaceae</taxon>
        <taxon>Rheinheimera</taxon>
    </lineage>
</organism>
<protein>
    <recommendedName>
        <fullName evidence="2">ABC-type transport auxiliary lipoprotein component domain-containing protein</fullName>
    </recommendedName>
</protein>
<dbReference type="Pfam" id="PF03886">
    <property type="entry name" value="ABC_trans_aux"/>
    <property type="match status" value="1"/>
</dbReference>
<dbReference type="Proteomes" id="UP000199371">
    <property type="component" value="Unassembled WGS sequence"/>
</dbReference>
<evidence type="ECO:0000259" key="2">
    <source>
        <dbReference type="Pfam" id="PF03886"/>
    </source>
</evidence>
<dbReference type="EMBL" id="FNXF01000012">
    <property type="protein sequence ID" value="SEI03737.1"/>
    <property type="molecule type" value="Genomic_DNA"/>
</dbReference>
<accession>A0A1H6N0Y2</accession>
<feature type="signal peptide" evidence="1">
    <location>
        <begin position="1"/>
        <end position="22"/>
    </location>
</feature>
<evidence type="ECO:0000313" key="3">
    <source>
        <dbReference type="EMBL" id="SEI03737.1"/>
    </source>
</evidence>
<dbReference type="OrthoDB" id="5600407at2"/>
<feature type="domain" description="ABC-type transport auxiliary lipoprotein component" evidence="2">
    <location>
        <begin position="24"/>
        <end position="173"/>
    </location>
</feature>
<dbReference type="RefSeq" id="WP_092795109.1">
    <property type="nucleotide sequence ID" value="NZ_FNXF01000012.1"/>
</dbReference>
<name>A0A1H6N0Y2_9GAMM</name>
<dbReference type="AlphaFoldDB" id="A0A1H6N0Y2"/>
<sequence>MRYITAALFLLLTGCASQPASSYYQLPAAPVTVGSSMAETKSLYVEPVQVASYLNGRGLVLQLSDVELVTARQHLWAEALDQQLQRQLRDRVVAQTSGYAAVLQARPDTVRISVQLDQFHGLADGHAIVSGRFAVSTQQGSQPFNIRIALTDDGYPALVQALGQAVQQLSQQITRQLTGAA</sequence>
<dbReference type="SUPFAM" id="SSF159594">
    <property type="entry name" value="XCC0632-like"/>
    <property type="match status" value="1"/>
</dbReference>
<gene>
    <name evidence="3" type="ORF">SAMN05660691_03020</name>
</gene>
<evidence type="ECO:0000256" key="1">
    <source>
        <dbReference type="SAM" id="SignalP"/>
    </source>
</evidence>
<feature type="chain" id="PRO_5011656848" description="ABC-type transport auxiliary lipoprotein component domain-containing protein" evidence="1">
    <location>
        <begin position="23"/>
        <end position="181"/>
    </location>
</feature>
<keyword evidence="1" id="KW-0732">Signal</keyword>
<dbReference type="PROSITE" id="PS51257">
    <property type="entry name" value="PROKAR_LIPOPROTEIN"/>
    <property type="match status" value="1"/>
</dbReference>
<evidence type="ECO:0000313" key="4">
    <source>
        <dbReference type="Proteomes" id="UP000199371"/>
    </source>
</evidence>
<dbReference type="STRING" id="173990.SAMN05660691_03020"/>
<dbReference type="Gene3D" id="3.40.50.10610">
    <property type="entry name" value="ABC-type transport auxiliary lipoprotein component"/>
    <property type="match status" value="1"/>
</dbReference>
<proteinExistence type="predicted"/>